<dbReference type="OrthoDB" id="9801500at2"/>
<sequence>MFARRKRTVPQLNATSTADISFMLLIFFLVTTSMDLDKGLGKKLPPVEKNKQEESLVHKDNIIKVFITADNKIVVDDVPSSLDDLKTKLKSLVARRGKNHLIQFQVSENANYDTYFHVQNAITSTFNQLKNQLAVKMFHHSYALCSVEEKDEVNRLMPQRMVETVDNNQINNP</sequence>
<name>A0A318HS88_9BACT</name>
<dbReference type="EMBL" id="QJJX01000023">
    <property type="protein sequence ID" value="PXX21132.1"/>
    <property type="molecule type" value="Genomic_DNA"/>
</dbReference>
<evidence type="ECO:0000256" key="2">
    <source>
        <dbReference type="ARBA" id="ARBA00005811"/>
    </source>
</evidence>
<keyword evidence="7" id="KW-0813">Transport</keyword>
<feature type="transmembrane region" description="Helical" evidence="8">
    <location>
        <begin position="12"/>
        <end position="30"/>
    </location>
</feature>
<evidence type="ECO:0000313" key="9">
    <source>
        <dbReference type="EMBL" id="PXX21132.1"/>
    </source>
</evidence>
<evidence type="ECO:0000256" key="7">
    <source>
        <dbReference type="RuleBase" id="RU003879"/>
    </source>
</evidence>
<dbReference type="PANTHER" id="PTHR30558">
    <property type="entry name" value="EXBD MEMBRANE COMPONENT OF PMF-DRIVEN MACROMOLECULE IMPORT SYSTEM"/>
    <property type="match status" value="1"/>
</dbReference>
<dbReference type="InterPro" id="IPR003400">
    <property type="entry name" value="ExbD"/>
</dbReference>
<comment type="similarity">
    <text evidence="2 7">Belongs to the ExbD/TolR family.</text>
</comment>
<dbReference type="GO" id="GO:0022857">
    <property type="term" value="F:transmembrane transporter activity"/>
    <property type="evidence" value="ECO:0007669"/>
    <property type="project" value="InterPro"/>
</dbReference>
<comment type="subcellular location">
    <subcellularLocation>
        <location evidence="1">Cell membrane</location>
        <topology evidence="1">Single-pass membrane protein</topology>
    </subcellularLocation>
    <subcellularLocation>
        <location evidence="7">Cell membrane</location>
        <topology evidence="7">Single-pass type II membrane protein</topology>
    </subcellularLocation>
</comment>
<dbReference type="AlphaFoldDB" id="A0A318HS88"/>
<dbReference type="RefSeq" id="WP_025816063.1">
    <property type="nucleotide sequence ID" value="NZ_BAIZ01000018.1"/>
</dbReference>
<gene>
    <name evidence="9" type="ORF">EJ73_01901</name>
</gene>
<evidence type="ECO:0000256" key="8">
    <source>
        <dbReference type="SAM" id="Phobius"/>
    </source>
</evidence>
<evidence type="ECO:0000256" key="3">
    <source>
        <dbReference type="ARBA" id="ARBA00022475"/>
    </source>
</evidence>
<evidence type="ECO:0000256" key="6">
    <source>
        <dbReference type="ARBA" id="ARBA00023136"/>
    </source>
</evidence>
<protein>
    <submittedName>
        <fullName evidence="9">Biopolymer transport protein ExbD</fullName>
    </submittedName>
</protein>
<dbReference type="Proteomes" id="UP000248314">
    <property type="component" value="Unassembled WGS sequence"/>
</dbReference>
<dbReference type="Pfam" id="PF02472">
    <property type="entry name" value="ExbD"/>
    <property type="match status" value="1"/>
</dbReference>
<dbReference type="STRING" id="1122991.GCA_000613445_01723"/>
<keyword evidence="3" id="KW-1003">Cell membrane</keyword>
<organism evidence="9 10">
    <name type="scientific">Hoylesella shahii DSM 15611 = JCM 12083</name>
    <dbReference type="NCBI Taxonomy" id="1122991"/>
    <lineage>
        <taxon>Bacteria</taxon>
        <taxon>Pseudomonadati</taxon>
        <taxon>Bacteroidota</taxon>
        <taxon>Bacteroidia</taxon>
        <taxon>Bacteroidales</taxon>
        <taxon>Prevotellaceae</taxon>
        <taxon>Hoylesella</taxon>
    </lineage>
</organism>
<evidence type="ECO:0000313" key="10">
    <source>
        <dbReference type="Proteomes" id="UP000248314"/>
    </source>
</evidence>
<keyword evidence="4 7" id="KW-0812">Transmembrane</keyword>
<reference evidence="9 10" key="1">
    <citation type="submission" date="2018-05" db="EMBL/GenBank/DDBJ databases">
        <title>Genomic Encyclopedia of Type Strains, Phase I: the one thousand microbial genomes (KMG-I) project.</title>
        <authorList>
            <person name="Kyrpides N."/>
        </authorList>
    </citation>
    <scope>NUCLEOTIDE SEQUENCE [LARGE SCALE GENOMIC DNA]</scope>
    <source>
        <strain evidence="9 10">DSM 15611</strain>
    </source>
</reference>
<evidence type="ECO:0000256" key="4">
    <source>
        <dbReference type="ARBA" id="ARBA00022692"/>
    </source>
</evidence>
<keyword evidence="5 8" id="KW-1133">Transmembrane helix</keyword>
<evidence type="ECO:0000256" key="1">
    <source>
        <dbReference type="ARBA" id="ARBA00004162"/>
    </source>
</evidence>
<keyword evidence="6 8" id="KW-0472">Membrane</keyword>
<keyword evidence="7" id="KW-0653">Protein transport</keyword>
<comment type="caution">
    <text evidence="9">The sequence shown here is derived from an EMBL/GenBank/DDBJ whole genome shotgun (WGS) entry which is preliminary data.</text>
</comment>
<proteinExistence type="inferred from homology"/>
<dbReference type="GO" id="GO:0005886">
    <property type="term" value="C:plasma membrane"/>
    <property type="evidence" value="ECO:0007669"/>
    <property type="project" value="UniProtKB-SubCell"/>
</dbReference>
<evidence type="ECO:0000256" key="5">
    <source>
        <dbReference type="ARBA" id="ARBA00022989"/>
    </source>
</evidence>
<keyword evidence="10" id="KW-1185">Reference proteome</keyword>
<dbReference type="GO" id="GO:0015031">
    <property type="term" value="P:protein transport"/>
    <property type="evidence" value="ECO:0007669"/>
    <property type="project" value="UniProtKB-KW"/>
</dbReference>
<accession>A0A318HS88</accession>
<dbReference type="PANTHER" id="PTHR30558:SF3">
    <property type="entry name" value="BIOPOLYMER TRANSPORT PROTEIN EXBD-RELATED"/>
    <property type="match status" value="1"/>
</dbReference>